<evidence type="ECO:0000313" key="2">
    <source>
        <dbReference type="Proteomes" id="UP000272690"/>
    </source>
</evidence>
<gene>
    <name evidence="1" type="ORF">NCTC5906_01497</name>
</gene>
<dbReference type="AlphaFoldDB" id="A0A3S4S4E9"/>
<protein>
    <submittedName>
        <fullName evidence="1">Uncharacterized protein conserved in bacteria</fullName>
    </submittedName>
</protein>
<dbReference type="RefSeq" id="WP_005703073.1">
    <property type="nucleotide sequence ID" value="NZ_AEWB02000006.1"/>
</dbReference>
<accession>A0A3S4S4E9</accession>
<dbReference type="EMBL" id="LR134327">
    <property type="protein sequence ID" value="VEF43492.1"/>
    <property type="molecule type" value="Genomic_DNA"/>
</dbReference>
<dbReference type="GeneID" id="49635906"/>
<sequence length="452" mass="53121">MSKTLEDIARELIEKNSNSKVKLIYAFNGSGKTRLSKEFQNLISPKNEEDISLNFKDKKIIYFSAFTEDLFFWDNDLKKDAIHTLKIQQNQFTDWILRVQGQENNIIDNFQRYTNNKLTPKFNENYSQVTFSFERGNDVKEDNIKISKGEESCFIWSIFYSLFEQIISVLNIVELKGRETPDFNNLEYIFIDDPVSSLDENHLIELAVNISSLIKESESDLKFIITTHNPLFYNILCNEFSRLPKGCKKFRLEKMEDNTHNLYSQINDSPFAYQVHLIDKLESIFKQEIQIKEFLKEIKHGYKNKAKTILKKDALNDNDLSGFYRLISNRTISSLFYIRKNHVGNEFTLSLFKEKEIKECEVEKYHFNLIRNILEKLATFLGYREMKDMLPQDGSGPDPYMNRIVNLSSHSKHSGEETILISDNDKRVLKGLVEHINTKYNFRSKFIKLGKD</sequence>
<dbReference type="SUPFAM" id="SSF52540">
    <property type="entry name" value="P-loop containing nucleoside triphosphate hydrolases"/>
    <property type="match status" value="1"/>
</dbReference>
<reference evidence="1 2" key="1">
    <citation type="submission" date="2018-12" db="EMBL/GenBank/DDBJ databases">
        <authorList>
            <consortium name="Pathogen Informatics"/>
        </authorList>
    </citation>
    <scope>NUCLEOTIDE SEQUENCE [LARGE SCALE GENOMIC DNA]</scope>
    <source>
        <strain evidence="1 2">NCTC5906</strain>
    </source>
</reference>
<dbReference type="OrthoDB" id="9795565at2"/>
<dbReference type="Proteomes" id="UP000272690">
    <property type="component" value="Chromosome"/>
</dbReference>
<evidence type="ECO:0000313" key="1">
    <source>
        <dbReference type="EMBL" id="VEF43492.1"/>
    </source>
</evidence>
<dbReference type="InterPro" id="IPR027417">
    <property type="entry name" value="P-loop_NTPase"/>
</dbReference>
<organism evidence="1 2">
    <name type="scientific">Aggregatibacter aphrophilus ATCC 33389</name>
    <dbReference type="NCBI Taxonomy" id="985008"/>
    <lineage>
        <taxon>Bacteria</taxon>
        <taxon>Pseudomonadati</taxon>
        <taxon>Pseudomonadota</taxon>
        <taxon>Gammaproteobacteria</taxon>
        <taxon>Pasteurellales</taxon>
        <taxon>Pasteurellaceae</taxon>
        <taxon>Aggregatibacter</taxon>
    </lineage>
</organism>
<name>A0A3S4S4E9_AGGAP</name>
<proteinExistence type="predicted"/>